<organism evidence="2 3">
    <name type="scientific">Protea cynaroides</name>
    <dbReference type="NCBI Taxonomy" id="273540"/>
    <lineage>
        <taxon>Eukaryota</taxon>
        <taxon>Viridiplantae</taxon>
        <taxon>Streptophyta</taxon>
        <taxon>Embryophyta</taxon>
        <taxon>Tracheophyta</taxon>
        <taxon>Spermatophyta</taxon>
        <taxon>Magnoliopsida</taxon>
        <taxon>Proteales</taxon>
        <taxon>Proteaceae</taxon>
        <taxon>Protea</taxon>
    </lineage>
</organism>
<dbReference type="OrthoDB" id="603754at2759"/>
<evidence type="ECO:0000313" key="3">
    <source>
        <dbReference type="Proteomes" id="UP001141806"/>
    </source>
</evidence>
<feature type="region of interest" description="Disordered" evidence="1">
    <location>
        <begin position="664"/>
        <end position="692"/>
    </location>
</feature>
<dbReference type="PANTHER" id="PTHR36376:SF1">
    <property type="entry name" value="OS09G0514700 PROTEIN"/>
    <property type="match status" value="1"/>
</dbReference>
<sequence>MALTNGGGDRDFIATEEIEALREAPGSLNASIFTSLPPHNYLYYRSPLFGNLSREGAVGVPYFLKMMGNQEDEEFYRNLSRKELQSLCKKHGLPANTTNNQLAHSLVSYFQSNQKNANSAPSWERFNGSMEVFHPPSSVLQLEAVGEICKGTRERGVQTSDVDGFGSSHCSEEKDASEHLNSQTVKYNGTCGNAKTQMSPKASGATVNMILNNPSINGATEGHGCSTYDRQEITIISRFGSQRDLATFNPEKLESHGLVQARNLDKNSQDSTTDGGAGNSPQIQYRNPTFSVFSTENGLLSTETSIKAPPSFEFYVSSEEGINLYVDLNSSPSEWVESFTNEVCLFRKLKSLGVGDEKLKISSLWNKESAFQTKDDLGCPGPSPSSAVTNDQSFRVPHYPDITDESLRSCTTIPCRTTEISGVSGDDDPVLSSLSRPHSDEQMQMVSGTETCLGEGEMACLDLEISDASQKISASNSVLDTKLAGPNCPDLMKHQNSVFISTSTGNSARHSTGTCTVFPDRGLPVSREICKVSVPLNTPSFENPSEVCPGFSASVSMEMQLSEVGSQCKSGMNFPCQKCGLVNFNDRMHGTEIENVESANCEHDGNTCRNPPTAYTEAWEKSSIINDRESSECSQIDNSSERTCKRSHYFEYPDSLQSKRLHTNSVDQNGCTKPTGKNIRSSTHMAREVPSPRRSLRLVSKLECKEAVTYRCVSQYCTLKVEAR</sequence>
<feature type="compositionally biased region" description="Polar residues" evidence="1">
    <location>
        <begin position="269"/>
        <end position="284"/>
    </location>
</feature>
<evidence type="ECO:0000313" key="2">
    <source>
        <dbReference type="EMBL" id="KAJ4955731.1"/>
    </source>
</evidence>
<feature type="region of interest" description="Disordered" evidence="1">
    <location>
        <begin position="258"/>
        <end position="284"/>
    </location>
</feature>
<dbReference type="EMBL" id="JAMYWD010000011">
    <property type="protein sequence ID" value="KAJ4955731.1"/>
    <property type="molecule type" value="Genomic_DNA"/>
</dbReference>
<dbReference type="PANTHER" id="PTHR36376">
    <property type="entry name" value="OS09G0514700 PROTEIN"/>
    <property type="match status" value="1"/>
</dbReference>
<evidence type="ECO:0008006" key="4">
    <source>
        <dbReference type="Google" id="ProtNLM"/>
    </source>
</evidence>
<keyword evidence="3" id="KW-1185">Reference proteome</keyword>
<evidence type="ECO:0000256" key="1">
    <source>
        <dbReference type="SAM" id="MobiDB-lite"/>
    </source>
</evidence>
<dbReference type="Proteomes" id="UP001141806">
    <property type="component" value="Unassembled WGS sequence"/>
</dbReference>
<gene>
    <name evidence="2" type="ORF">NE237_012514</name>
</gene>
<dbReference type="AlphaFoldDB" id="A0A9Q0GWX2"/>
<name>A0A9Q0GWX2_9MAGN</name>
<accession>A0A9Q0GWX2</accession>
<comment type="caution">
    <text evidence="2">The sequence shown here is derived from an EMBL/GenBank/DDBJ whole genome shotgun (WGS) entry which is preliminary data.</text>
</comment>
<proteinExistence type="predicted"/>
<reference evidence="2" key="1">
    <citation type="journal article" date="2023" name="Plant J.">
        <title>The genome of the king protea, Protea cynaroides.</title>
        <authorList>
            <person name="Chang J."/>
            <person name="Duong T.A."/>
            <person name="Schoeman C."/>
            <person name="Ma X."/>
            <person name="Roodt D."/>
            <person name="Barker N."/>
            <person name="Li Z."/>
            <person name="Van de Peer Y."/>
            <person name="Mizrachi E."/>
        </authorList>
    </citation>
    <scope>NUCLEOTIDE SEQUENCE</scope>
    <source>
        <tissue evidence="2">Young leaves</tissue>
    </source>
</reference>
<protein>
    <recommendedName>
        <fullName evidence="4">SAP domain-containing protein</fullName>
    </recommendedName>
</protein>